<dbReference type="Proteomes" id="UP001497522">
    <property type="component" value="Chromosome 7"/>
</dbReference>
<dbReference type="EMBL" id="OZ023708">
    <property type="protein sequence ID" value="CAK9880233.1"/>
    <property type="molecule type" value="Genomic_DNA"/>
</dbReference>
<organism evidence="1 2">
    <name type="scientific">Sphagnum jensenii</name>
    <dbReference type="NCBI Taxonomy" id="128206"/>
    <lineage>
        <taxon>Eukaryota</taxon>
        <taxon>Viridiplantae</taxon>
        <taxon>Streptophyta</taxon>
        <taxon>Embryophyta</taxon>
        <taxon>Bryophyta</taxon>
        <taxon>Sphagnophytina</taxon>
        <taxon>Sphagnopsida</taxon>
        <taxon>Sphagnales</taxon>
        <taxon>Sphagnaceae</taxon>
        <taxon>Sphagnum</taxon>
    </lineage>
</organism>
<protein>
    <submittedName>
        <fullName evidence="1">Uncharacterized protein</fullName>
    </submittedName>
</protein>
<proteinExistence type="predicted"/>
<evidence type="ECO:0000313" key="2">
    <source>
        <dbReference type="Proteomes" id="UP001497522"/>
    </source>
</evidence>
<sequence>MLPADQTFLFINKDNDTMAVDAKWSVHLMNLDIWPRMLTSFMHLLNLVCEEVKMCWGFKDVAPSDMAHPSPIYVFVSADFNNDGYKEQLQQCRTVATTSVSVSFSGGRVSDVMVYYIGIGLATIASKGEPGNWYMGKEAVFAPELLFSESKQ</sequence>
<evidence type="ECO:0000313" key="1">
    <source>
        <dbReference type="EMBL" id="CAK9880233.1"/>
    </source>
</evidence>
<gene>
    <name evidence="1" type="ORF">CSSPJE1EN2_LOCUS21722</name>
</gene>
<name>A0ABP1BV58_9BRYO</name>
<reference evidence="1" key="1">
    <citation type="submission" date="2024-03" db="EMBL/GenBank/DDBJ databases">
        <authorList>
            <consortium name="ELIXIR-Norway"/>
            <consortium name="Elixir Norway"/>
        </authorList>
    </citation>
    <scope>NUCLEOTIDE SEQUENCE</scope>
</reference>
<accession>A0ABP1BV58</accession>
<keyword evidence="2" id="KW-1185">Reference proteome</keyword>